<dbReference type="NCBIfam" id="TIGR01730">
    <property type="entry name" value="RND_mfp"/>
    <property type="match status" value="1"/>
</dbReference>
<dbReference type="Gene3D" id="2.40.50.100">
    <property type="match status" value="1"/>
</dbReference>
<keyword evidence="2" id="KW-0175">Coiled coil</keyword>
<evidence type="ECO:0000313" key="6">
    <source>
        <dbReference type="EMBL" id="TMM47754.1"/>
    </source>
</evidence>
<evidence type="ECO:0000256" key="4">
    <source>
        <dbReference type="SAM" id="Phobius"/>
    </source>
</evidence>
<dbReference type="AlphaFoldDB" id="A0A8H2JRC2"/>
<keyword evidence="7" id="KW-1185">Reference proteome</keyword>
<dbReference type="EMBL" id="SZVP01000001">
    <property type="protein sequence ID" value="TMM47754.1"/>
    <property type="molecule type" value="Genomic_DNA"/>
</dbReference>
<reference evidence="6 7" key="1">
    <citation type="submission" date="2019-05" db="EMBL/GenBank/DDBJ databases">
        <title>Colwellia ponticola sp. nov., isolated from seawater.</title>
        <authorList>
            <person name="Yoon J.-H."/>
        </authorList>
    </citation>
    <scope>NUCLEOTIDE SEQUENCE [LARGE SCALE GENOMIC DNA]</scope>
    <source>
        <strain evidence="6 7">OISW-25</strain>
    </source>
</reference>
<evidence type="ECO:0000256" key="3">
    <source>
        <dbReference type="SAM" id="MobiDB-lite"/>
    </source>
</evidence>
<dbReference type="PANTHER" id="PTHR30469">
    <property type="entry name" value="MULTIDRUG RESISTANCE PROTEIN MDTA"/>
    <property type="match status" value="1"/>
</dbReference>
<dbReference type="GO" id="GO:1990281">
    <property type="term" value="C:efflux pump complex"/>
    <property type="evidence" value="ECO:0007669"/>
    <property type="project" value="TreeGrafter"/>
</dbReference>
<dbReference type="Gene3D" id="1.10.287.470">
    <property type="entry name" value="Helix hairpin bin"/>
    <property type="match status" value="1"/>
</dbReference>
<organism evidence="6 7">
    <name type="scientific">Colwellia ponticola</name>
    <dbReference type="NCBI Taxonomy" id="2304625"/>
    <lineage>
        <taxon>Bacteria</taxon>
        <taxon>Pseudomonadati</taxon>
        <taxon>Pseudomonadota</taxon>
        <taxon>Gammaproteobacteria</taxon>
        <taxon>Alteromonadales</taxon>
        <taxon>Colwelliaceae</taxon>
        <taxon>Colwellia</taxon>
    </lineage>
</organism>
<feature type="domain" description="Multidrug resistance protein MdtA-like barrel-sandwich hybrid" evidence="5">
    <location>
        <begin position="70"/>
        <end position="210"/>
    </location>
</feature>
<keyword evidence="4" id="KW-1133">Transmembrane helix</keyword>
<dbReference type="PANTHER" id="PTHR30469:SF12">
    <property type="entry name" value="MULTIDRUG RESISTANCE PROTEIN MDTA"/>
    <property type="match status" value="1"/>
</dbReference>
<dbReference type="OrthoDB" id="5730196at2"/>
<dbReference type="Gene3D" id="2.40.420.20">
    <property type="match status" value="1"/>
</dbReference>
<dbReference type="Gene3D" id="2.40.30.170">
    <property type="match status" value="1"/>
</dbReference>
<evidence type="ECO:0000256" key="1">
    <source>
        <dbReference type="ARBA" id="ARBA00009477"/>
    </source>
</evidence>
<feature type="coiled-coil region" evidence="2">
    <location>
        <begin position="156"/>
        <end position="183"/>
    </location>
</feature>
<dbReference type="SUPFAM" id="SSF111369">
    <property type="entry name" value="HlyD-like secretion proteins"/>
    <property type="match status" value="1"/>
</dbReference>
<dbReference type="InterPro" id="IPR058625">
    <property type="entry name" value="MdtA-like_BSH"/>
</dbReference>
<feature type="region of interest" description="Disordered" evidence="3">
    <location>
        <begin position="403"/>
        <end position="439"/>
    </location>
</feature>
<sequence>MAIKKQIIIPIIILVVGLAGMAAFFSMKKPPAEKAIVDNTPIVAVSNISVGSMTLEVNSYGMVTPKYETELIAQVTGEIVELSDTFLRGGFVKKDQLLARIDPNDYHAALIDAQAAMATAKADLEKEVAQGKVAESEWQKITDTSPTQLSLRKPQLAQELARVKAAQASVLRAERNLERTEIRAPYDAMIDSRTIGLGSFVAVGSKIGHVLATATAEVRLPVADNQLEFLVNQGINSKVNLVGVYAGKTTQWQATIKRSEGVIDSTSRMSYLVAEFNDPYQLQNKTNQLYTGRSAIVETTKANVKANITPLRFGSYVNAKIVGNNVAQATIVPRHLVVNGKVAILDQDSTLHYVAIDIIRQQGSNVIVANGLAQGDRLIISALDYPIDGMKLALADDETALEEKNQATELSQPEQLNKLNQTREENELKVANNNASGEL</sequence>
<dbReference type="InterPro" id="IPR006143">
    <property type="entry name" value="RND_pump_MFP"/>
</dbReference>
<evidence type="ECO:0000256" key="2">
    <source>
        <dbReference type="SAM" id="Coils"/>
    </source>
</evidence>
<evidence type="ECO:0000313" key="7">
    <source>
        <dbReference type="Proteomes" id="UP000307702"/>
    </source>
</evidence>
<evidence type="ECO:0000259" key="5">
    <source>
        <dbReference type="Pfam" id="PF25917"/>
    </source>
</evidence>
<dbReference type="RefSeq" id="WP_138620286.1">
    <property type="nucleotide sequence ID" value="NZ_SZVP01000001.1"/>
</dbReference>
<comment type="caution">
    <text evidence="6">The sequence shown here is derived from an EMBL/GenBank/DDBJ whole genome shotgun (WGS) entry which is preliminary data.</text>
</comment>
<feature type="transmembrane region" description="Helical" evidence="4">
    <location>
        <begin position="7"/>
        <end position="27"/>
    </location>
</feature>
<feature type="compositionally biased region" description="Polar residues" evidence="3">
    <location>
        <begin position="407"/>
        <end position="420"/>
    </location>
</feature>
<name>A0A8H2JRC2_9GAMM</name>
<dbReference type="GO" id="GO:0015562">
    <property type="term" value="F:efflux transmembrane transporter activity"/>
    <property type="evidence" value="ECO:0007669"/>
    <property type="project" value="TreeGrafter"/>
</dbReference>
<gene>
    <name evidence="6" type="ORF">FCS21_01945</name>
</gene>
<protein>
    <submittedName>
        <fullName evidence="6">Efflux RND transporter periplasmic adaptor subunit</fullName>
    </submittedName>
</protein>
<accession>A0A8H2JRC2</accession>
<keyword evidence="4" id="KW-0812">Transmembrane</keyword>
<keyword evidence="4" id="KW-0472">Membrane</keyword>
<dbReference type="Pfam" id="PF25917">
    <property type="entry name" value="BSH_RND"/>
    <property type="match status" value="1"/>
</dbReference>
<proteinExistence type="inferred from homology"/>
<dbReference type="Proteomes" id="UP000307702">
    <property type="component" value="Unassembled WGS sequence"/>
</dbReference>
<comment type="similarity">
    <text evidence="1">Belongs to the membrane fusion protein (MFP) (TC 8.A.1) family.</text>
</comment>